<dbReference type="PANTHER" id="PTHR38831:SF1">
    <property type="entry name" value="TYPE II SECRETION SYSTEM PROTEIN K-RELATED"/>
    <property type="match status" value="1"/>
</dbReference>
<keyword evidence="1" id="KW-0997">Cell inner membrane</keyword>
<dbReference type="GO" id="GO:0009306">
    <property type="term" value="P:protein secretion"/>
    <property type="evidence" value="ECO:0007669"/>
    <property type="project" value="InterPro"/>
</dbReference>
<feature type="domain" description="T2SS protein K second SAM-like" evidence="4">
    <location>
        <begin position="247"/>
        <end position="295"/>
    </location>
</feature>
<dbReference type="Pfam" id="PF03934">
    <property type="entry name" value="T2SSK"/>
    <property type="match status" value="1"/>
</dbReference>
<dbReference type="RefSeq" id="WP_134386324.1">
    <property type="nucleotide sequence ID" value="NZ_BMWW01000004.1"/>
</dbReference>
<dbReference type="OrthoDB" id="5293133at2"/>
<evidence type="ECO:0000256" key="2">
    <source>
        <dbReference type="SAM" id="MobiDB-lite"/>
    </source>
</evidence>
<dbReference type="InterPro" id="IPR045584">
    <property type="entry name" value="Pilin-like"/>
</dbReference>
<dbReference type="InterPro" id="IPR049179">
    <property type="entry name" value="T2SSK_SAM-like_2nd"/>
</dbReference>
<feature type="transmembrane region" description="Helical" evidence="3">
    <location>
        <begin position="12"/>
        <end position="32"/>
    </location>
</feature>
<dbReference type="PANTHER" id="PTHR38831">
    <property type="entry name" value="TYPE II SECRETION SYSTEM PROTEIN K"/>
    <property type="match status" value="1"/>
</dbReference>
<dbReference type="Proteomes" id="UP000294359">
    <property type="component" value="Chromosome"/>
</dbReference>
<gene>
    <name evidence="5" type="primary">gspK</name>
    <name evidence="6" type="ORF">E1742_17910</name>
    <name evidence="5" type="ORF">GCM10007388_28780</name>
</gene>
<keyword evidence="7" id="KW-1185">Reference proteome</keyword>
<comment type="subcellular location">
    <subcellularLocation>
        <location evidence="1">Cell inner membrane</location>
    </subcellularLocation>
</comment>
<dbReference type="SUPFAM" id="SSF158544">
    <property type="entry name" value="GspK insert domain-like"/>
    <property type="match status" value="1"/>
</dbReference>
<keyword evidence="3" id="KW-0812">Transmembrane</keyword>
<reference evidence="6 7" key="2">
    <citation type="submission" date="2019-03" db="EMBL/GenBank/DDBJ databases">
        <title>Draft Genome Sequences of Six Type Strains of the Genus Massilia.</title>
        <authorList>
            <person name="Miess H."/>
            <person name="Frediansyhah A."/>
            <person name="Gross H."/>
        </authorList>
    </citation>
    <scope>NUCLEOTIDE SEQUENCE [LARGE SCALE GENOMIC DNA]</scope>
    <source>
        <strain evidence="6 7">DSM 17505</strain>
    </source>
</reference>
<keyword evidence="3" id="KW-1133">Transmembrane helix</keyword>
<dbReference type="SUPFAM" id="SSF54523">
    <property type="entry name" value="Pili subunits"/>
    <property type="match status" value="1"/>
</dbReference>
<dbReference type="AlphaFoldDB" id="A0A4P7BHT3"/>
<evidence type="ECO:0000256" key="1">
    <source>
        <dbReference type="PIRNR" id="PIRNR002786"/>
    </source>
</evidence>
<evidence type="ECO:0000256" key="3">
    <source>
        <dbReference type="SAM" id="Phobius"/>
    </source>
</evidence>
<dbReference type="NCBIfam" id="NF037980">
    <property type="entry name" value="T2SS_GspK"/>
    <property type="match status" value="1"/>
</dbReference>
<evidence type="ECO:0000313" key="6">
    <source>
        <dbReference type="EMBL" id="QBQ37842.1"/>
    </source>
</evidence>
<feature type="compositionally biased region" description="Low complexity" evidence="2">
    <location>
        <begin position="189"/>
        <end position="209"/>
    </location>
</feature>
<keyword evidence="1" id="KW-1003">Cell membrane</keyword>
<organism evidence="5 8">
    <name type="scientific">Pseudoduganella plicata</name>
    <dbReference type="NCBI Taxonomy" id="321984"/>
    <lineage>
        <taxon>Bacteria</taxon>
        <taxon>Pseudomonadati</taxon>
        <taxon>Pseudomonadota</taxon>
        <taxon>Betaproteobacteria</taxon>
        <taxon>Burkholderiales</taxon>
        <taxon>Oxalobacteraceae</taxon>
        <taxon>Telluria group</taxon>
        <taxon>Pseudoduganella</taxon>
    </lineage>
</organism>
<evidence type="ECO:0000313" key="5">
    <source>
        <dbReference type="EMBL" id="GGY93510.1"/>
    </source>
</evidence>
<dbReference type="InterPro" id="IPR005628">
    <property type="entry name" value="GspK"/>
</dbReference>
<sequence>MSAGLHRQRGVAVVTALLLTTLAVTIVASLFWQQQVQVRSMENQRLHLQTRWILRGALDWARLILQQEGNDSRIMTREDGVWATPLAETRLDDYLERERQNNETYDATLSGQIYDAQARYNLANLAGPNGVDPNQVNVFKRLLRNVQMDDALALPVAQAVARARPLSAQGTTGTTGTTGTGGGTGSTGTTGTTTGSTGTTGSATGTGSSAPLQMLRVEDLLTVAGVTQQAVERLRDFVIVLPAEAKVNVNTARAEVLAALFDNMSVSEAQSLVVRRKRSAWPTKDALQADAGAAKLMVDVVVRSDNFLVQSQVRLERAALESWSLIHRELPQGRSITTPVWIREL</sequence>
<reference evidence="5" key="1">
    <citation type="journal article" date="2014" name="Int. J. Syst. Evol. Microbiol.">
        <title>Complete genome sequence of Corynebacterium casei LMG S-19264T (=DSM 44701T), isolated from a smear-ripened cheese.</title>
        <authorList>
            <consortium name="US DOE Joint Genome Institute (JGI-PGF)"/>
            <person name="Walter F."/>
            <person name="Albersmeier A."/>
            <person name="Kalinowski J."/>
            <person name="Ruckert C."/>
        </authorList>
    </citation>
    <scope>NUCLEOTIDE SEQUENCE</scope>
    <source>
        <strain evidence="5">KCTC 12344</strain>
    </source>
</reference>
<reference evidence="5" key="3">
    <citation type="submission" date="2022-12" db="EMBL/GenBank/DDBJ databases">
        <authorList>
            <person name="Sun Q."/>
            <person name="Kim S."/>
        </authorList>
    </citation>
    <scope>NUCLEOTIDE SEQUENCE</scope>
    <source>
        <strain evidence="5">KCTC 12344</strain>
    </source>
</reference>
<dbReference type="EMBL" id="BMWW01000004">
    <property type="protein sequence ID" value="GGY93510.1"/>
    <property type="molecule type" value="Genomic_DNA"/>
</dbReference>
<feature type="compositionally biased region" description="Gly residues" evidence="2">
    <location>
        <begin position="176"/>
        <end position="188"/>
    </location>
</feature>
<name>A0A4P7BHT3_9BURK</name>
<dbReference type="GO" id="GO:0005886">
    <property type="term" value="C:plasma membrane"/>
    <property type="evidence" value="ECO:0007669"/>
    <property type="project" value="UniProtKB-SubCell"/>
</dbReference>
<dbReference type="EMBL" id="CP038026">
    <property type="protein sequence ID" value="QBQ37842.1"/>
    <property type="molecule type" value="Genomic_DNA"/>
</dbReference>
<keyword evidence="1 3" id="KW-0472">Membrane</keyword>
<keyword evidence="1" id="KW-0813">Transport</keyword>
<feature type="region of interest" description="Disordered" evidence="2">
    <location>
        <begin position="164"/>
        <end position="209"/>
    </location>
</feature>
<dbReference type="Proteomes" id="UP000619512">
    <property type="component" value="Unassembled WGS sequence"/>
</dbReference>
<dbReference type="Gene3D" id="3.30.1300.30">
    <property type="entry name" value="GSPII I/J protein-like"/>
    <property type="match status" value="1"/>
</dbReference>
<dbReference type="InterPro" id="IPR038072">
    <property type="entry name" value="GspK_central_sf"/>
</dbReference>
<evidence type="ECO:0000313" key="8">
    <source>
        <dbReference type="Proteomes" id="UP000619512"/>
    </source>
</evidence>
<dbReference type="PIRSF" id="PIRSF002786">
    <property type="entry name" value="XcpX"/>
    <property type="match status" value="1"/>
</dbReference>
<dbReference type="Gene3D" id="1.10.40.60">
    <property type="entry name" value="EpsJ-like"/>
    <property type="match status" value="1"/>
</dbReference>
<evidence type="ECO:0000313" key="7">
    <source>
        <dbReference type="Proteomes" id="UP000294359"/>
    </source>
</evidence>
<accession>A0A4P7BHT3</accession>
<comment type="similarity">
    <text evidence="1">Belongs to the GSP K family.</text>
</comment>
<evidence type="ECO:0000259" key="4">
    <source>
        <dbReference type="Pfam" id="PF03934"/>
    </source>
</evidence>
<protein>
    <recommendedName>
        <fullName evidence="1">Type II secretion system protein K</fullName>
    </recommendedName>
</protein>
<proteinExistence type="inferred from homology"/>